<comment type="caution">
    <text evidence="1">The sequence shown here is derived from an EMBL/GenBank/DDBJ whole genome shotgun (WGS) entry which is preliminary data.</text>
</comment>
<accession>A0ACC1M8I5</accession>
<reference evidence="1" key="1">
    <citation type="submission" date="2022-07" db="EMBL/GenBank/DDBJ databases">
        <title>Phylogenomic reconstructions and comparative analyses of Kickxellomycotina fungi.</title>
        <authorList>
            <person name="Reynolds N.K."/>
            <person name="Stajich J.E."/>
            <person name="Barry K."/>
            <person name="Grigoriev I.V."/>
            <person name="Crous P."/>
            <person name="Smith M.E."/>
        </authorList>
    </citation>
    <scope>NUCLEOTIDE SEQUENCE</scope>
    <source>
        <strain evidence="1">CBS 190363</strain>
    </source>
</reference>
<sequence>MSDTTTLQALSTLLKRKPSKRERKERARQNIGAFIRRSSTGASGPAPAATAKPATVVDSGRVTKTEVETSRREKNASALRAADKLVSDRSKKLHSDILELMRAQQEHRNPKLKRKTKLTYFDFEDEN</sequence>
<evidence type="ECO:0000313" key="1">
    <source>
        <dbReference type="EMBL" id="KAJ2900138.1"/>
    </source>
</evidence>
<proteinExistence type="predicted"/>
<gene>
    <name evidence="1" type="ORF">IWW38_000678</name>
</gene>
<dbReference type="EMBL" id="JANBVB010000011">
    <property type="protein sequence ID" value="KAJ2900138.1"/>
    <property type="molecule type" value="Genomic_DNA"/>
</dbReference>
<keyword evidence="2" id="KW-1185">Reference proteome</keyword>
<dbReference type="Proteomes" id="UP001139981">
    <property type="component" value="Unassembled WGS sequence"/>
</dbReference>
<protein>
    <submittedName>
        <fullName evidence="1">Uncharacterized protein</fullName>
    </submittedName>
</protein>
<evidence type="ECO:0000313" key="2">
    <source>
        <dbReference type="Proteomes" id="UP001139981"/>
    </source>
</evidence>
<name>A0ACC1M8I5_9FUNG</name>
<organism evidence="1 2">
    <name type="scientific">Coemansia aciculifera</name>
    <dbReference type="NCBI Taxonomy" id="417176"/>
    <lineage>
        <taxon>Eukaryota</taxon>
        <taxon>Fungi</taxon>
        <taxon>Fungi incertae sedis</taxon>
        <taxon>Zoopagomycota</taxon>
        <taxon>Kickxellomycotina</taxon>
        <taxon>Kickxellomycetes</taxon>
        <taxon>Kickxellales</taxon>
        <taxon>Kickxellaceae</taxon>
        <taxon>Coemansia</taxon>
    </lineage>
</organism>